<dbReference type="GO" id="GO:0008270">
    <property type="term" value="F:zinc ion binding"/>
    <property type="evidence" value="ECO:0007669"/>
    <property type="project" value="InterPro"/>
</dbReference>
<dbReference type="SUPFAM" id="SSF53213">
    <property type="entry name" value="LigB-like"/>
    <property type="match status" value="1"/>
</dbReference>
<evidence type="ECO:0000313" key="7">
    <source>
        <dbReference type="EMBL" id="SMC56297.1"/>
    </source>
</evidence>
<dbReference type="AlphaFoldDB" id="A0A1W2A6K2"/>
<dbReference type="EMBL" id="FWXW01000003">
    <property type="protein sequence ID" value="SMC56297.1"/>
    <property type="molecule type" value="Genomic_DNA"/>
</dbReference>
<dbReference type="GO" id="GO:0016702">
    <property type="term" value="F:oxidoreductase activity, acting on single donors with incorporation of molecular oxygen, incorporation of two atoms of oxygen"/>
    <property type="evidence" value="ECO:0007669"/>
    <property type="project" value="UniProtKB-ARBA"/>
</dbReference>
<dbReference type="InterPro" id="IPR004183">
    <property type="entry name" value="Xdiol_dOase_suB"/>
</dbReference>
<keyword evidence="5" id="KW-0560">Oxidoreductase</keyword>
<evidence type="ECO:0000256" key="4">
    <source>
        <dbReference type="ARBA" id="ARBA00022833"/>
    </source>
</evidence>
<evidence type="ECO:0000256" key="5">
    <source>
        <dbReference type="ARBA" id="ARBA00023002"/>
    </source>
</evidence>
<evidence type="ECO:0000259" key="6">
    <source>
        <dbReference type="Pfam" id="PF02900"/>
    </source>
</evidence>
<accession>A0A1W2A6K2</accession>
<reference evidence="7 8" key="1">
    <citation type="submission" date="2017-04" db="EMBL/GenBank/DDBJ databases">
        <authorList>
            <person name="Afonso C.L."/>
            <person name="Miller P.J."/>
            <person name="Scott M.A."/>
            <person name="Spackman E."/>
            <person name="Goraichik I."/>
            <person name="Dimitrov K.M."/>
            <person name="Suarez D.L."/>
            <person name="Swayne D.E."/>
        </authorList>
    </citation>
    <scope>NUCLEOTIDE SEQUENCE [LARGE SCALE GENOMIC DNA]</scope>
    <source>
        <strain evidence="7 8">DSM 12816</strain>
    </source>
</reference>
<comment type="cofactor">
    <cofactor evidence="1">
        <name>Zn(2+)</name>
        <dbReference type="ChEBI" id="CHEBI:29105"/>
    </cofactor>
</comment>
<protein>
    <submittedName>
        <fullName evidence="7">Aromatic ring-opening dioxygenase, catalytic subunit, LigB family</fullName>
    </submittedName>
</protein>
<name>A0A1W2A6K2_9FIRM</name>
<dbReference type="GO" id="GO:0008198">
    <property type="term" value="F:ferrous iron binding"/>
    <property type="evidence" value="ECO:0007669"/>
    <property type="project" value="InterPro"/>
</dbReference>
<feature type="domain" description="Extradiol ring-cleavage dioxygenase class III enzyme subunit B" evidence="6">
    <location>
        <begin position="29"/>
        <end position="238"/>
    </location>
</feature>
<sequence length="256" mass="28538">MKKMPVLFIGHGSPMNAIEDNPFTRQWEALGEKLPRPDAILCVSAHWFTRGTRVNDAETPATIYDMYGFPEELYKVVYNAKGAPSYANLARNTISRQVTTDNTWGIDHGTWSVLCRMYPKADIPVFQLSVDKLAAPGEHYAIGRELRPLREKGVLILGSGNVVHNLSRIQWGMDGGYSWAMEFDAYIKENILGRKDDNVIGYHKAGPSASMAFTTLDHYAPLLYVLGAAEEKEQVTVLNDACVLGSLSMTSYLFEP</sequence>
<dbReference type="RefSeq" id="WP_084234203.1">
    <property type="nucleotide sequence ID" value="NZ_FWXW01000003.1"/>
</dbReference>
<dbReference type="InterPro" id="IPR014436">
    <property type="entry name" value="Extradiol_dOase_DODA"/>
</dbReference>
<dbReference type="NCBIfam" id="NF007914">
    <property type="entry name" value="PRK10628.1"/>
    <property type="match status" value="1"/>
</dbReference>
<evidence type="ECO:0000313" key="8">
    <source>
        <dbReference type="Proteomes" id="UP000192790"/>
    </source>
</evidence>
<proteinExistence type="inferred from homology"/>
<keyword evidence="4" id="KW-0862">Zinc</keyword>
<dbReference type="PANTHER" id="PTHR30096">
    <property type="entry name" value="4,5-DOPA DIOXYGENASE EXTRADIOL-LIKE PROTEIN"/>
    <property type="match status" value="1"/>
</dbReference>
<evidence type="ECO:0000256" key="1">
    <source>
        <dbReference type="ARBA" id="ARBA00001947"/>
    </source>
</evidence>
<comment type="similarity">
    <text evidence="2">Belongs to the DODA-type extradiol aromatic ring-opening dioxygenase family.</text>
</comment>
<gene>
    <name evidence="7" type="ORF">SAMN02745168_1569</name>
</gene>
<dbReference type="Proteomes" id="UP000192790">
    <property type="component" value="Unassembled WGS sequence"/>
</dbReference>
<organism evidence="7 8">
    <name type="scientific">Papillibacter cinnamivorans DSM 12816</name>
    <dbReference type="NCBI Taxonomy" id="1122930"/>
    <lineage>
        <taxon>Bacteria</taxon>
        <taxon>Bacillati</taxon>
        <taxon>Bacillota</taxon>
        <taxon>Clostridia</taxon>
        <taxon>Eubacteriales</taxon>
        <taxon>Oscillospiraceae</taxon>
        <taxon>Papillibacter</taxon>
    </lineage>
</organism>
<evidence type="ECO:0000256" key="2">
    <source>
        <dbReference type="ARBA" id="ARBA00007581"/>
    </source>
</evidence>
<dbReference type="Gene3D" id="3.40.830.10">
    <property type="entry name" value="LigB-like"/>
    <property type="match status" value="1"/>
</dbReference>
<keyword evidence="3" id="KW-0479">Metal-binding</keyword>
<dbReference type="OrthoDB" id="9790889at2"/>
<dbReference type="PIRSF" id="PIRSF006157">
    <property type="entry name" value="Doxgns_DODA"/>
    <property type="match status" value="1"/>
</dbReference>
<evidence type="ECO:0000256" key="3">
    <source>
        <dbReference type="ARBA" id="ARBA00022723"/>
    </source>
</evidence>
<keyword evidence="7" id="KW-0223">Dioxygenase</keyword>
<keyword evidence="8" id="KW-1185">Reference proteome</keyword>
<dbReference type="STRING" id="1122930.SAMN02745168_1569"/>
<dbReference type="CDD" id="cd07363">
    <property type="entry name" value="45_DOPA_Dioxygenase"/>
    <property type="match status" value="1"/>
</dbReference>
<dbReference type="Pfam" id="PF02900">
    <property type="entry name" value="LigB"/>
    <property type="match status" value="1"/>
</dbReference>
<dbReference type="PANTHER" id="PTHR30096:SF0">
    <property type="entry name" value="4,5-DOPA DIOXYGENASE EXTRADIOL-LIKE PROTEIN"/>
    <property type="match status" value="1"/>
</dbReference>